<dbReference type="EMBL" id="RQHV01000002">
    <property type="protein sequence ID" value="TGN14592.1"/>
    <property type="molecule type" value="Genomic_DNA"/>
</dbReference>
<keyword evidence="2" id="KW-1185">Reference proteome</keyword>
<dbReference type="OrthoDB" id="315836at2"/>
<sequence length="441" mass="49272">MFSPQSSVIVSLLSGAGLVAIVSLAPVRQFDVIDLPSPEIRSSQPMSDTPLFDDSLDSSNRRLYGNSDSIEPNPSEFSLHAPISEELLNKNNKWENSGLIGESEGLSSSIRNRTDWDLYSNRVGERKVFFQKDGLVMRGFGSSSSLQNWTPFRRDSYLTDRYGLRRNDSYEIQYSITSNIGAVVQGGAYDHFDDRTREQRNVAMAGVSVKTGNFFNARMLTGDSNYVVNTPVSSFNYNPLSPNRPNDISRRERDDVKQVYEWQANFTPSDYFKLQTSVYNQRAENSVNLSSPDGGKVSVFAGNQRIQMNVRYNYLNSRNNSSSLLTGHSFSPSQDLASLGVIVFLDPSQRYSIYLGNNFYNVLNDPLNQVKDASGRSPTTFTASFRGKNPNASRSSFFFNVQNQFYKDGTMLGAPGMMQLGGLQGKSFYEYATSLGLEVAF</sequence>
<protein>
    <submittedName>
        <fullName evidence="1">Uncharacterized protein</fullName>
    </submittedName>
</protein>
<accession>A0A4R9LWR9</accession>
<evidence type="ECO:0000313" key="1">
    <source>
        <dbReference type="EMBL" id="TGN14592.1"/>
    </source>
</evidence>
<dbReference type="AlphaFoldDB" id="A0A4R9LWR9"/>
<evidence type="ECO:0000313" key="2">
    <source>
        <dbReference type="Proteomes" id="UP000298264"/>
    </source>
</evidence>
<name>A0A4R9LWR9_9LEPT</name>
<organism evidence="1 2">
    <name type="scientific">Leptospira ilyithenensis</name>
    <dbReference type="NCBI Taxonomy" id="2484901"/>
    <lineage>
        <taxon>Bacteria</taxon>
        <taxon>Pseudomonadati</taxon>
        <taxon>Spirochaetota</taxon>
        <taxon>Spirochaetia</taxon>
        <taxon>Leptospirales</taxon>
        <taxon>Leptospiraceae</taxon>
        <taxon>Leptospira</taxon>
    </lineage>
</organism>
<gene>
    <name evidence="1" type="ORF">EHS11_00960</name>
</gene>
<reference evidence="1" key="1">
    <citation type="journal article" date="2019" name="PLoS Negl. Trop. Dis.">
        <title>Revisiting the worldwide diversity of Leptospira species in the environment.</title>
        <authorList>
            <person name="Vincent A.T."/>
            <person name="Schiettekatte O."/>
            <person name="Bourhy P."/>
            <person name="Veyrier F.J."/>
            <person name="Picardeau M."/>
        </authorList>
    </citation>
    <scope>NUCLEOTIDE SEQUENCE [LARGE SCALE GENOMIC DNA]</scope>
    <source>
        <strain evidence="1">201400974</strain>
    </source>
</reference>
<comment type="caution">
    <text evidence="1">The sequence shown here is derived from an EMBL/GenBank/DDBJ whole genome shotgun (WGS) entry which is preliminary data.</text>
</comment>
<dbReference type="RefSeq" id="WP_135762542.1">
    <property type="nucleotide sequence ID" value="NZ_RQHV01000002.1"/>
</dbReference>
<proteinExistence type="predicted"/>
<dbReference type="Proteomes" id="UP000298264">
    <property type="component" value="Unassembled WGS sequence"/>
</dbReference>